<evidence type="ECO:0008006" key="4">
    <source>
        <dbReference type="Google" id="ProtNLM"/>
    </source>
</evidence>
<name>A0ABT3GD32_9BACT</name>
<sequence>MNSHRFLLAIVPLLFTACTTTTAYRQKNGSLTVTQRGWGATPGSYWITGANAGRITTAGDLTVFRKFPGKSRPAVPLKCDGFVDTTPKKRVEIRLVERQGGNLSQAWVNGRHKLIDENAPKPFYHWLIP</sequence>
<evidence type="ECO:0000313" key="2">
    <source>
        <dbReference type="EMBL" id="MCW1921521.1"/>
    </source>
</evidence>
<organism evidence="2 3">
    <name type="scientific">Luteolibacter arcticus</name>
    <dbReference type="NCBI Taxonomy" id="1581411"/>
    <lineage>
        <taxon>Bacteria</taxon>
        <taxon>Pseudomonadati</taxon>
        <taxon>Verrucomicrobiota</taxon>
        <taxon>Verrucomicrobiia</taxon>
        <taxon>Verrucomicrobiales</taxon>
        <taxon>Verrucomicrobiaceae</taxon>
        <taxon>Luteolibacter</taxon>
    </lineage>
</organism>
<comment type="caution">
    <text evidence="2">The sequence shown here is derived from an EMBL/GenBank/DDBJ whole genome shotgun (WGS) entry which is preliminary data.</text>
</comment>
<reference evidence="2 3" key="1">
    <citation type="submission" date="2022-10" db="EMBL/GenBank/DDBJ databases">
        <title>Luteolibacter arcticus strain CCTCC AB 2014275, whole genome shotgun sequencing project.</title>
        <authorList>
            <person name="Zhao G."/>
            <person name="Shen L."/>
        </authorList>
    </citation>
    <scope>NUCLEOTIDE SEQUENCE [LARGE SCALE GENOMIC DNA]</scope>
    <source>
        <strain evidence="2 3">CCTCC AB 2014275</strain>
    </source>
</reference>
<dbReference type="PROSITE" id="PS51257">
    <property type="entry name" value="PROKAR_LIPOPROTEIN"/>
    <property type="match status" value="1"/>
</dbReference>
<accession>A0ABT3GD32</accession>
<protein>
    <recommendedName>
        <fullName evidence="4">Lipoprotein</fullName>
    </recommendedName>
</protein>
<evidence type="ECO:0000256" key="1">
    <source>
        <dbReference type="SAM" id="SignalP"/>
    </source>
</evidence>
<dbReference type="Proteomes" id="UP001320876">
    <property type="component" value="Unassembled WGS sequence"/>
</dbReference>
<evidence type="ECO:0000313" key="3">
    <source>
        <dbReference type="Proteomes" id="UP001320876"/>
    </source>
</evidence>
<dbReference type="RefSeq" id="WP_264485630.1">
    <property type="nucleotide sequence ID" value="NZ_JAPDDT010000001.1"/>
</dbReference>
<proteinExistence type="predicted"/>
<keyword evidence="1" id="KW-0732">Signal</keyword>
<keyword evidence="3" id="KW-1185">Reference proteome</keyword>
<dbReference type="EMBL" id="JAPDDT010000001">
    <property type="protein sequence ID" value="MCW1921521.1"/>
    <property type="molecule type" value="Genomic_DNA"/>
</dbReference>
<feature type="signal peptide" evidence="1">
    <location>
        <begin position="1"/>
        <end position="23"/>
    </location>
</feature>
<feature type="chain" id="PRO_5045603221" description="Lipoprotein" evidence="1">
    <location>
        <begin position="24"/>
        <end position="129"/>
    </location>
</feature>
<gene>
    <name evidence="2" type="ORF">OKA05_03085</name>
</gene>